<dbReference type="AlphaFoldDB" id="A0A0F3IRS5"/>
<dbReference type="InterPro" id="IPR032710">
    <property type="entry name" value="NTF2-like_dom_sf"/>
</dbReference>
<proteinExistence type="predicted"/>
<sequence length="147" mass="15893">MVFSALKSRFSLLLVLLSLSFAGSLHAQTFSDADRTAIRGVIQAQMDAFARDDAPAAFGFATPSLQTQFGSPSRFLALVREAYAPVYRPGSVWFGALKSSDGTPVQMVHLTDSKGASVLAIYFMERQKDGGWRIAGCRLLQDPGLDS</sequence>
<evidence type="ECO:0000313" key="3">
    <source>
        <dbReference type="Proteomes" id="UP000033774"/>
    </source>
</evidence>
<dbReference type="Proteomes" id="UP000033774">
    <property type="component" value="Unassembled WGS sequence"/>
</dbReference>
<evidence type="ECO:0000256" key="1">
    <source>
        <dbReference type="SAM" id="SignalP"/>
    </source>
</evidence>
<gene>
    <name evidence="2" type="ORF">VZ95_12650</name>
</gene>
<feature type="signal peptide" evidence="1">
    <location>
        <begin position="1"/>
        <end position="27"/>
    </location>
</feature>
<keyword evidence="3" id="KW-1185">Reference proteome</keyword>
<organism evidence="2 3">
    <name type="scientific">Elstera litoralis</name>
    <dbReference type="NCBI Taxonomy" id="552518"/>
    <lineage>
        <taxon>Bacteria</taxon>
        <taxon>Pseudomonadati</taxon>
        <taxon>Pseudomonadota</taxon>
        <taxon>Alphaproteobacteria</taxon>
        <taxon>Rhodospirillales</taxon>
        <taxon>Rhodospirillaceae</taxon>
        <taxon>Elstera</taxon>
    </lineage>
</organism>
<dbReference type="Pfam" id="PF16156">
    <property type="entry name" value="DUF4864"/>
    <property type="match status" value="1"/>
</dbReference>
<dbReference type="RefSeq" id="WP_045776169.1">
    <property type="nucleotide sequence ID" value="NZ_LAJY01000320.1"/>
</dbReference>
<accession>A0A0F3IRS5</accession>
<evidence type="ECO:0000313" key="2">
    <source>
        <dbReference type="EMBL" id="KJV09248.1"/>
    </source>
</evidence>
<reference evidence="2 3" key="1">
    <citation type="submission" date="2015-03" db="EMBL/GenBank/DDBJ databases">
        <title>Draft genome sequence of Elstera litoralis.</title>
        <authorList>
            <person name="Rahalkar M.C."/>
            <person name="Dhakephalkar P.K."/>
            <person name="Pore S.D."/>
            <person name="Arora P."/>
            <person name="Kapse N.G."/>
            <person name="Pandit P.S."/>
        </authorList>
    </citation>
    <scope>NUCLEOTIDE SEQUENCE [LARGE SCALE GENOMIC DNA]</scope>
    <source>
        <strain evidence="2 3">Dia-1</strain>
    </source>
</reference>
<keyword evidence="1" id="KW-0732">Signal</keyword>
<dbReference type="SUPFAM" id="SSF54427">
    <property type="entry name" value="NTF2-like"/>
    <property type="match status" value="1"/>
</dbReference>
<name>A0A0F3IRS5_9PROT</name>
<comment type="caution">
    <text evidence="2">The sequence shown here is derived from an EMBL/GenBank/DDBJ whole genome shotgun (WGS) entry which is preliminary data.</text>
</comment>
<protein>
    <recommendedName>
        <fullName evidence="4">DUF4864 domain-containing protein</fullName>
    </recommendedName>
</protein>
<dbReference type="EMBL" id="LAJY01000320">
    <property type="protein sequence ID" value="KJV09248.1"/>
    <property type="molecule type" value="Genomic_DNA"/>
</dbReference>
<dbReference type="InterPro" id="IPR032347">
    <property type="entry name" value="DUF4864"/>
</dbReference>
<dbReference type="OrthoDB" id="9130422at2"/>
<feature type="chain" id="PRO_5002462722" description="DUF4864 domain-containing protein" evidence="1">
    <location>
        <begin position="28"/>
        <end position="147"/>
    </location>
</feature>
<evidence type="ECO:0008006" key="4">
    <source>
        <dbReference type="Google" id="ProtNLM"/>
    </source>
</evidence>